<accession>D7DZ88</accession>
<feature type="region of interest" description="Disordered" evidence="1">
    <location>
        <begin position="1"/>
        <end position="22"/>
    </location>
</feature>
<gene>
    <name evidence="2" type="ordered locus">Aazo_4989</name>
</gene>
<keyword evidence="3" id="KW-1185">Reference proteome</keyword>
<evidence type="ECO:0000313" key="2">
    <source>
        <dbReference type="EMBL" id="ADI66109.1"/>
    </source>
</evidence>
<name>D7DZ88_NOSA0</name>
<evidence type="ECO:0000313" key="3">
    <source>
        <dbReference type="Proteomes" id="UP000001511"/>
    </source>
</evidence>
<organism evidence="2 3">
    <name type="scientific">Nostoc azollae (strain 0708)</name>
    <name type="common">Anabaena azollae (strain 0708)</name>
    <dbReference type="NCBI Taxonomy" id="551115"/>
    <lineage>
        <taxon>Bacteria</taxon>
        <taxon>Bacillati</taxon>
        <taxon>Cyanobacteriota</taxon>
        <taxon>Cyanophyceae</taxon>
        <taxon>Nostocales</taxon>
        <taxon>Nostocaceae</taxon>
        <taxon>Trichormus</taxon>
    </lineage>
</organism>
<dbReference type="Proteomes" id="UP000001511">
    <property type="component" value="Chromosome"/>
</dbReference>
<feature type="compositionally biased region" description="Polar residues" evidence="1">
    <location>
        <begin position="1"/>
        <end position="16"/>
    </location>
</feature>
<dbReference type="HOGENOM" id="CLU_2918083_0_0_3"/>
<proteinExistence type="predicted"/>
<evidence type="ECO:0000256" key="1">
    <source>
        <dbReference type="SAM" id="MobiDB-lite"/>
    </source>
</evidence>
<dbReference type="AlphaFoldDB" id="D7DZ88"/>
<sequence>MWLQTRSAKNTKSSFETPDFNDGIPYTLSPFPPWLWAYEKAPVNADLNLAQKLYQFYECYK</sequence>
<dbReference type="EMBL" id="CP002059">
    <property type="protein sequence ID" value="ADI66109.1"/>
    <property type="molecule type" value="Genomic_DNA"/>
</dbReference>
<dbReference type="KEGG" id="naz:Aazo_4989"/>
<reference evidence="2 3" key="1">
    <citation type="journal article" date="2010" name="PLoS ONE">
        <title>Genome erosion in a nitrogen-fixing vertically transmitted endosymbiotic multicellular cyanobacterium.</title>
        <authorList>
            <person name="Ran L."/>
            <person name="Larsson J."/>
            <person name="Vigil-Stenman T."/>
            <person name="Nylander J.A."/>
            <person name="Ininbergs K."/>
            <person name="Zheng W.W."/>
            <person name="Lapidus A."/>
            <person name="Lowry S."/>
            <person name="Haselkorn R."/>
            <person name="Bergman B."/>
        </authorList>
    </citation>
    <scope>NUCLEOTIDE SEQUENCE [LARGE SCALE GENOMIC DNA]</scope>
    <source>
        <strain evidence="2 3">0708</strain>
    </source>
</reference>
<protein>
    <submittedName>
        <fullName evidence="2">Uncharacterized protein</fullName>
    </submittedName>
</protein>